<dbReference type="Proteomes" id="UP000294820">
    <property type="component" value="Chromosome 1"/>
</dbReference>
<protein>
    <submittedName>
        <fullName evidence="1">Uncharacterized protein</fullName>
    </submittedName>
</protein>
<dbReference type="EMBL" id="LT615367">
    <property type="protein sequence ID" value="SLM64517.1"/>
    <property type="molecule type" value="Genomic_DNA"/>
</dbReference>
<dbReference type="KEGG" id="daq:DAQ1742_03723"/>
<evidence type="ECO:0000313" key="3">
    <source>
        <dbReference type="Proteomes" id="UP000294820"/>
    </source>
</evidence>
<dbReference type="EMBL" id="LT615367">
    <property type="protein sequence ID" value="SLM63985.1"/>
    <property type="molecule type" value="Genomic_DNA"/>
</dbReference>
<name>A0A375AD88_9GAMM</name>
<dbReference type="KEGG" id="daq:DAQ1742_03162"/>
<organism evidence="1 3">
    <name type="scientific">Dickeya aquatica</name>
    <dbReference type="NCBI Taxonomy" id="1401087"/>
    <lineage>
        <taxon>Bacteria</taxon>
        <taxon>Pseudomonadati</taxon>
        <taxon>Pseudomonadota</taxon>
        <taxon>Gammaproteobacteria</taxon>
        <taxon>Enterobacterales</taxon>
        <taxon>Pectobacteriaceae</taxon>
        <taxon>Dickeya</taxon>
    </lineage>
</organism>
<evidence type="ECO:0000313" key="1">
    <source>
        <dbReference type="EMBL" id="SLM63985.1"/>
    </source>
</evidence>
<sequence>MDIKDMALKKESLALRRITRNVMANGRMRDNVYLMDTEGGKGFCITIDVYSMVCDALRLPWHDLCGDSLRFSIQGAATPAAFRQAYRLMRIYLKGEPVFLPGGYRCLLDDLGLIKRNATLSV</sequence>
<accession>A0A375AD88</accession>
<gene>
    <name evidence="1" type="ORF">DAQ1742_03162</name>
    <name evidence="2" type="ORF">DAQ1742_03723</name>
</gene>
<keyword evidence="3" id="KW-1185">Reference proteome</keyword>
<proteinExistence type="predicted"/>
<dbReference type="AlphaFoldDB" id="A0A375AD88"/>
<dbReference type="RefSeq" id="WP_035345548.1">
    <property type="nucleotide sequence ID" value="NZ_LT615367.1"/>
</dbReference>
<reference evidence="1 3" key="1">
    <citation type="submission" date="2016-09" db="EMBL/GenBank/DDBJ databases">
        <authorList>
            <person name="Reverchon S."/>
            <person name="Nasser W."/>
            <person name="Leonard S."/>
            <person name="Brochier C."/>
            <person name="Duprey A."/>
        </authorList>
    </citation>
    <scope>NUCLEOTIDE SEQUENCE [LARGE SCALE GENOMIC DNA]</scope>
    <source>
        <strain evidence="1 3">174/2</strain>
    </source>
</reference>
<evidence type="ECO:0000313" key="2">
    <source>
        <dbReference type="EMBL" id="SLM64517.1"/>
    </source>
</evidence>